<dbReference type="EMBL" id="JAAAHW010003730">
    <property type="protein sequence ID" value="KAF9981204.1"/>
    <property type="molecule type" value="Genomic_DNA"/>
</dbReference>
<comment type="caution">
    <text evidence="2">The sequence shown here is derived from an EMBL/GenBank/DDBJ whole genome shotgun (WGS) entry which is preliminary data.</text>
</comment>
<dbReference type="Proteomes" id="UP000749646">
    <property type="component" value="Unassembled WGS sequence"/>
</dbReference>
<evidence type="ECO:0000313" key="2">
    <source>
        <dbReference type="EMBL" id="KAF9981204.1"/>
    </source>
</evidence>
<keyword evidence="1" id="KW-0732">Signal</keyword>
<name>A0A9P6M904_9FUNG</name>
<dbReference type="OrthoDB" id="10261470at2759"/>
<dbReference type="AlphaFoldDB" id="A0A9P6M904"/>
<sequence>MAYNRPPLLPIIICLLLIETKAWRRRPAEGTPTTVAEDKCIRVWDSSNRKAVQTFCREHNHLWALTAHPELNLFAA</sequence>
<evidence type="ECO:0000256" key="1">
    <source>
        <dbReference type="SAM" id="SignalP"/>
    </source>
</evidence>
<organism evidence="2 3">
    <name type="scientific">Modicella reniformis</name>
    <dbReference type="NCBI Taxonomy" id="1440133"/>
    <lineage>
        <taxon>Eukaryota</taxon>
        <taxon>Fungi</taxon>
        <taxon>Fungi incertae sedis</taxon>
        <taxon>Mucoromycota</taxon>
        <taxon>Mortierellomycotina</taxon>
        <taxon>Mortierellomycetes</taxon>
        <taxon>Mortierellales</taxon>
        <taxon>Mortierellaceae</taxon>
        <taxon>Modicella</taxon>
    </lineage>
</organism>
<gene>
    <name evidence="2" type="ORF">BGZ65_004204</name>
</gene>
<dbReference type="Gene3D" id="2.130.10.10">
    <property type="entry name" value="YVTN repeat-like/Quinoprotein amine dehydrogenase"/>
    <property type="match status" value="1"/>
</dbReference>
<dbReference type="InterPro" id="IPR015943">
    <property type="entry name" value="WD40/YVTN_repeat-like_dom_sf"/>
</dbReference>
<protein>
    <submittedName>
        <fullName evidence="2">Uncharacterized protein</fullName>
    </submittedName>
</protein>
<feature type="chain" id="PRO_5040341875" evidence="1">
    <location>
        <begin position="23"/>
        <end position="76"/>
    </location>
</feature>
<evidence type="ECO:0000313" key="3">
    <source>
        <dbReference type="Proteomes" id="UP000749646"/>
    </source>
</evidence>
<feature type="signal peptide" evidence="1">
    <location>
        <begin position="1"/>
        <end position="22"/>
    </location>
</feature>
<proteinExistence type="predicted"/>
<feature type="non-terminal residue" evidence="2">
    <location>
        <position position="76"/>
    </location>
</feature>
<reference evidence="2" key="1">
    <citation type="journal article" date="2020" name="Fungal Divers.">
        <title>Resolving the Mortierellaceae phylogeny through synthesis of multi-gene phylogenetics and phylogenomics.</title>
        <authorList>
            <person name="Vandepol N."/>
            <person name="Liber J."/>
            <person name="Desiro A."/>
            <person name="Na H."/>
            <person name="Kennedy M."/>
            <person name="Barry K."/>
            <person name="Grigoriev I.V."/>
            <person name="Miller A.N."/>
            <person name="O'Donnell K."/>
            <person name="Stajich J.E."/>
            <person name="Bonito G."/>
        </authorList>
    </citation>
    <scope>NUCLEOTIDE SEQUENCE</scope>
    <source>
        <strain evidence="2">MES-2147</strain>
    </source>
</reference>
<keyword evidence="3" id="KW-1185">Reference proteome</keyword>
<accession>A0A9P6M904</accession>